<evidence type="ECO:0000313" key="2">
    <source>
        <dbReference type="EMBL" id="MEO9247228.1"/>
    </source>
</evidence>
<name>A0ABV0IGG1_9MICC</name>
<feature type="domain" description="DUF559" evidence="1">
    <location>
        <begin position="87"/>
        <end position="151"/>
    </location>
</feature>
<gene>
    <name evidence="2" type="ORF">ABDK96_06010</name>
</gene>
<keyword evidence="3" id="KW-1185">Reference proteome</keyword>
<dbReference type="InterPro" id="IPR011335">
    <property type="entry name" value="Restrct_endonuc-II-like"/>
</dbReference>
<comment type="caution">
    <text evidence="2">The sequence shown here is derived from an EMBL/GenBank/DDBJ whole genome shotgun (WGS) entry which is preliminary data.</text>
</comment>
<sequence>MAGDHLVKHPWVKGGRLEPVSTPGDLERAFRRVGRFKGVRLARAALPRIRVGADSPTETLVRLMLVDEGLPEPELQVHATALDADPYPADLGFTEAKIALQYDGEHHRTPEQQLIDARRDAWFECHGWTVIRITVEDLRDDLRDVIRQVRACLGDLVG</sequence>
<organism evidence="2 3">
    <name type="scientific">Citricoccus nitrophenolicus</name>
    <dbReference type="NCBI Taxonomy" id="863575"/>
    <lineage>
        <taxon>Bacteria</taxon>
        <taxon>Bacillati</taxon>
        <taxon>Actinomycetota</taxon>
        <taxon>Actinomycetes</taxon>
        <taxon>Micrococcales</taxon>
        <taxon>Micrococcaceae</taxon>
        <taxon>Citricoccus</taxon>
    </lineage>
</organism>
<dbReference type="Pfam" id="PF04480">
    <property type="entry name" value="DUF559"/>
    <property type="match status" value="1"/>
</dbReference>
<dbReference type="SUPFAM" id="SSF52980">
    <property type="entry name" value="Restriction endonuclease-like"/>
    <property type="match status" value="1"/>
</dbReference>
<dbReference type="Gene3D" id="3.40.960.10">
    <property type="entry name" value="VSR Endonuclease"/>
    <property type="match status" value="1"/>
</dbReference>
<reference evidence="2 3" key="1">
    <citation type="submission" date="2024-05" db="EMBL/GenBank/DDBJ databases">
        <authorList>
            <person name="Yi C."/>
        </authorList>
    </citation>
    <scope>NUCLEOTIDE SEQUENCE [LARGE SCALE GENOMIC DNA]</scope>
    <source>
        <strain evidence="2 3">XS13</strain>
    </source>
</reference>
<dbReference type="EMBL" id="JBDXMX010000002">
    <property type="protein sequence ID" value="MEO9247228.1"/>
    <property type="molecule type" value="Genomic_DNA"/>
</dbReference>
<evidence type="ECO:0000259" key="1">
    <source>
        <dbReference type="Pfam" id="PF04480"/>
    </source>
</evidence>
<protein>
    <submittedName>
        <fullName evidence="2">DUF559 domain-containing protein</fullName>
    </submittedName>
</protein>
<evidence type="ECO:0000313" key="3">
    <source>
        <dbReference type="Proteomes" id="UP001484097"/>
    </source>
</evidence>
<accession>A0ABV0IGG1</accession>
<dbReference type="Proteomes" id="UP001484097">
    <property type="component" value="Unassembled WGS sequence"/>
</dbReference>
<dbReference type="RefSeq" id="WP_347919716.1">
    <property type="nucleotide sequence ID" value="NZ_JBDXMX010000002.1"/>
</dbReference>
<dbReference type="InterPro" id="IPR007569">
    <property type="entry name" value="DUF559"/>
</dbReference>
<proteinExistence type="predicted"/>